<dbReference type="SUPFAM" id="SSF51658">
    <property type="entry name" value="Xylose isomerase-like"/>
    <property type="match status" value="1"/>
</dbReference>
<proteinExistence type="predicted"/>
<dbReference type="InterPro" id="IPR036237">
    <property type="entry name" value="Xyl_isomerase-like_sf"/>
</dbReference>
<organism evidence="1 2">
    <name type="scientific">Pedobacter yonginense</name>
    <dbReference type="NCBI Taxonomy" id="651869"/>
    <lineage>
        <taxon>Bacteria</taxon>
        <taxon>Pseudomonadati</taxon>
        <taxon>Bacteroidota</taxon>
        <taxon>Sphingobacteriia</taxon>
        <taxon>Sphingobacteriales</taxon>
        <taxon>Sphingobacteriaceae</taxon>
        <taxon>Pedobacter</taxon>
    </lineage>
</organism>
<sequence>MKIKVLATQWGSGSWSASYFLDYVKANDYAGIEINMPQDQQYVSEFLLKLDEIRATEDFTFVGQAVLAYQNEGFQDHLKRYKRRLEEVILLKPDFINVQTGTDFFSFDENCAFIECALELSEKNDVKIIHETHRGKFSFHSLKTLEYLEKFPELELTADLSHWCNVSESLLVGQDEILDKIFPRVRHVHARIGFAQASQVNHFMAPEWTATTAQFLHWWKQILEANEGKEFTFLTEFGPQPYLPSLPFSGVPVADQWELNLKMKDFLLQNL</sequence>
<dbReference type="AlphaFoldDB" id="A0A317EK50"/>
<dbReference type="RefSeq" id="WP_109926375.1">
    <property type="nucleotide sequence ID" value="NZ_QGNZ01000003.1"/>
</dbReference>
<evidence type="ECO:0000313" key="2">
    <source>
        <dbReference type="Proteomes" id="UP000245379"/>
    </source>
</evidence>
<gene>
    <name evidence="1" type="ORF">DHW03_13575</name>
</gene>
<protein>
    <submittedName>
        <fullName evidence="1">Xylose isomerase</fullName>
    </submittedName>
</protein>
<accession>A0A317EK50</accession>
<reference evidence="1 2" key="1">
    <citation type="submission" date="2018-05" db="EMBL/GenBank/DDBJ databases">
        <title>Pedobacter paludis sp. nov., isolated from wetland soil.</title>
        <authorList>
            <person name="Zhang Y."/>
            <person name="Wang G."/>
        </authorList>
    </citation>
    <scope>NUCLEOTIDE SEQUENCE [LARGE SCALE GENOMIC DNA]</scope>
    <source>
        <strain evidence="1 2">KCTC22721</strain>
    </source>
</reference>
<dbReference type="Gene3D" id="3.20.20.150">
    <property type="entry name" value="Divalent-metal-dependent TIM barrel enzymes"/>
    <property type="match status" value="1"/>
</dbReference>
<dbReference type="OrthoDB" id="2555274at2"/>
<comment type="caution">
    <text evidence="1">The sequence shown here is derived from an EMBL/GenBank/DDBJ whole genome shotgun (WGS) entry which is preliminary data.</text>
</comment>
<dbReference type="EMBL" id="QGNZ01000003">
    <property type="protein sequence ID" value="PWS27042.1"/>
    <property type="molecule type" value="Genomic_DNA"/>
</dbReference>
<keyword evidence="2" id="KW-1185">Reference proteome</keyword>
<dbReference type="Proteomes" id="UP000245379">
    <property type="component" value="Unassembled WGS sequence"/>
</dbReference>
<dbReference type="GO" id="GO:0016853">
    <property type="term" value="F:isomerase activity"/>
    <property type="evidence" value="ECO:0007669"/>
    <property type="project" value="UniProtKB-KW"/>
</dbReference>
<keyword evidence="1" id="KW-0413">Isomerase</keyword>
<evidence type="ECO:0000313" key="1">
    <source>
        <dbReference type="EMBL" id="PWS27042.1"/>
    </source>
</evidence>
<name>A0A317EK50_9SPHI</name>